<keyword evidence="1 2" id="KW-0728">SH3 domain</keyword>
<dbReference type="Pfam" id="PF00169">
    <property type="entry name" value="PH"/>
    <property type="match status" value="1"/>
</dbReference>
<feature type="region of interest" description="Disordered" evidence="3">
    <location>
        <begin position="135"/>
        <end position="301"/>
    </location>
</feature>
<feature type="compositionally biased region" description="Low complexity" evidence="3">
    <location>
        <begin position="195"/>
        <end position="209"/>
    </location>
</feature>
<dbReference type="PANTHER" id="PTHR12845:SF5">
    <property type="entry name" value="EPHEXIN, ISOFORM D"/>
    <property type="match status" value="1"/>
</dbReference>
<feature type="compositionally biased region" description="Polar residues" evidence="3">
    <location>
        <begin position="352"/>
        <end position="368"/>
    </location>
</feature>
<feature type="compositionally biased region" description="Polar residues" evidence="3">
    <location>
        <begin position="245"/>
        <end position="272"/>
    </location>
</feature>
<feature type="region of interest" description="Disordered" evidence="3">
    <location>
        <begin position="529"/>
        <end position="574"/>
    </location>
</feature>
<evidence type="ECO:0000256" key="1">
    <source>
        <dbReference type="ARBA" id="ARBA00022443"/>
    </source>
</evidence>
<dbReference type="SMART" id="SM00325">
    <property type="entry name" value="RhoGEF"/>
    <property type="match status" value="1"/>
</dbReference>
<dbReference type="AlphaFoldDB" id="A0AA36HD06"/>
<dbReference type="InterPro" id="IPR035899">
    <property type="entry name" value="DBL_dom_sf"/>
</dbReference>
<comment type="caution">
    <text evidence="7">The sequence shown here is derived from an EMBL/GenBank/DDBJ whole genome shotgun (WGS) entry which is preliminary data.</text>
</comment>
<feature type="compositionally biased region" description="Basic residues" evidence="3">
    <location>
        <begin position="87"/>
        <end position="99"/>
    </location>
</feature>
<proteinExistence type="predicted"/>
<dbReference type="SUPFAM" id="SSF48065">
    <property type="entry name" value="DBL homology domain (DH-domain)"/>
    <property type="match status" value="1"/>
</dbReference>
<dbReference type="EMBL" id="CATQJL010000316">
    <property type="protein sequence ID" value="CAJ0608545.1"/>
    <property type="molecule type" value="Genomic_DNA"/>
</dbReference>
<accession>A0AA36HD06</accession>
<dbReference type="InterPro" id="IPR047271">
    <property type="entry name" value="Ephexin-like"/>
</dbReference>
<dbReference type="Proteomes" id="UP001176961">
    <property type="component" value="Unassembled WGS sequence"/>
</dbReference>
<keyword evidence="8" id="KW-1185">Reference proteome</keyword>
<dbReference type="CDD" id="cd00160">
    <property type="entry name" value="RhoGEF"/>
    <property type="match status" value="1"/>
</dbReference>
<dbReference type="CDD" id="cd01221">
    <property type="entry name" value="PH_ephexin"/>
    <property type="match status" value="1"/>
</dbReference>
<dbReference type="SUPFAM" id="SSF50729">
    <property type="entry name" value="PH domain-like"/>
    <property type="match status" value="1"/>
</dbReference>
<dbReference type="Gene3D" id="2.30.29.30">
    <property type="entry name" value="Pleckstrin-homology domain (PH domain)/Phosphotyrosine-binding domain (PTB)"/>
    <property type="match status" value="1"/>
</dbReference>
<dbReference type="SMART" id="SM00233">
    <property type="entry name" value="PH"/>
    <property type="match status" value="1"/>
</dbReference>
<dbReference type="SMART" id="SM00326">
    <property type="entry name" value="SH3"/>
    <property type="match status" value="1"/>
</dbReference>
<dbReference type="GO" id="GO:0005085">
    <property type="term" value="F:guanyl-nucleotide exchange factor activity"/>
    <property type="evidence" value="ECO:0007669"/>
    <property type="project" value="InterPro"/>
</dbReference>
<feature type="compositionally biased region" description="Polar residues" evidence="3">
    <location>
        <begin position="161"/>
        <end position="185"/>
    </location>
</feature>
<feature type="region of interest" description="Disordered" evidence="3">
    <location>
        <begin position="425"/>
        <end position="464"/>
    </location>
</feature>
<evidence type="ECO:0000259" key="5">
    <source>
        <dbReference type="PROSITE" id="PS50003"/>
    </source>
</evidence>
<dbReference type="PROSITE" id="PS50010">
    <property type="entry name" value="DH_2"/>
    <property type="match status" value="1"/>
</dbReference>
<evidence type="ECO:0000256" key="2">
    <source>
        <dbReference type="PROSITE-ProRule" id="PRU00192"/>
    </source>
</evidence>
<feature type="domain" description="SH3" evidence="4">
    <location>
        <begin position="1051"/>
        <end position="1112"/>
    </location>
</feature>
<dbReference type="InterPro" id="IPR001849">
    <property type="entry name" value="PH_domain"/>
</dbReference>
<dbReference type="Gene3D" id="2.30.30.40">
    <property type="entry name" value="SH3 Domains"/>
    <property type="match status" value="1"/>
</dbReference>
<evidence type="ECO:0000313" key="7">
    <source>
        <dbReference type="EMBL" id="CAJ0608545.1"/>
    </source>
</evidence>
<name>A0AA36HD06_CYLNA</name>
<feature type="region of interest" description="Disordered" evidence="3">
    <location>
        <begin position="352"/>
        <end position="382"/>
    </location>
</feature>
<dbReference type="InterPro" id="IPR011993">
    <property type="entry name" value="PH-like_dom_sf"/>
</dbReference>
<dbReference type="InterPro" id="IPR001452">
    <property type="entry name" value="SH3_domain"/>
</dbReference>
<reference evidence="7" key="1">
    <citation type="submission" date="2023-07" db="EMBL/GenBank/DDBJ databases">
        <authorList>
            <consortium name="CYATHOMIX"/>
        </authorList>
    </citation>
    <scope>NUCLEOTIDE SEQUENCE</scope>
    <source>
        <strain evidence="7">N/A</strain>
    </source>
</reference>
<feature type="compositionally biased region" description="Low complexity" evidence="3">
    <location>
        <begin position="551"/>
        <end position="562"/>
    </location>
</feature>
<dbReference type="InterPro" id="IPR047270">
    <property type="entry name" value="PH_ephexin"/>
</dbReference>
<dbReference type="PROSITE" id="PS50003">
    <property type="entry name" value="PH_DOMAIN"/>
    <property type="match status" value="1"/>
</dbReference>
<evidence type="ECO:0000313" key="8">
    <source>
        <dbReference type="Proteomes" id="UP001176961"/>
    </source>
</evidence>
<feature type="compositionally biased region" description="Polar residues" evidence="3">
    <location>
        <begin position="100"/>
        <end position="109"/>
    </location>
</feature>
<protein>
    <submittedName>
        <fullName evidence="7">Uncharacterized protein</fullName>
    </submittedName>
</protein>
<dbReference type="Pfam" id="PF00621">
    <property type="entry name" value="RhoGEF"/>
    <property type="match status" value="1"/>
</dbReference>
<dbReference type="InterPro" id="IPR036028">
    <property type="entry name" value="SH3-like_dom_sf"/>
</dbReference>
<feature type="compositionally biased region" description="Basic and acidic residues" evidence="3">
    <location>
        <begin position="225"/>
        <end position="244"/>
    </location>
</feature>
<dbReference type="CDD" id="cd11793">
    <property type="entry name" value="SH3_ephexin1_like"/>
    <property type="match status" value="1"/>
</dbReference>
<sequence length="1169" mass="131714">MSTAELQEPDTPGGNVSGRISRVRALAHRFETGEAAAVAARPGKENAVLGLENRKKEQEPNNPKSTMLLVVHDPRLVRKCNQPSRARLSRSRVSQKKRPQSSPVSSPATHRSPFIMRKSGSAHSNLCVVQPLDVKTPRFRREKPPPPAKPQGLAQRAMAWSQYNQPGPSTETPQMQKRQSTSSLDQARGISLEIPQPSTVCSTPSTSRSRSSRPRFSPPPPPGPKKPDRGVQRDQSSEDNRSRIDINSPSNEIYQQLPSPEQKSPNVPSSNALAPDEKAMPSAPTIPLPLPPKPEEIEDDNECYEQIDYSSDTLTVGGSTVDCSAESPQIYRAGGSEPSTARERNSEIFADSQSLTGQPSRHSFSLPGNCSAALPPQPDRPFTATLRRKMISPLSNGPAELERLFRFKTSLHHNISKKMDQLRQKVNEKRSRHSQFDISGGGADPDAESPYAGGGASDTGYSHYKNNVNDEDIYVYGDEWSSEDDDDQNVYDDRRSSMYKDLEQQLKKVFPATSTTAIDTTTKTKMESEYEYDSTDTAAETSQRPEELPFSKLSVSSSSMDEPSPEEDYTRQYTSRLPTDQPLYQIYMLAENDKLFDSVLLRSNDSACGQEEHPPDSTGSLDLFRRESCASSDSGRGADCSTSASALTSNTSMRRERLIATSHFGSQRSLWCELEEVRAAGLLNKLDDETKMRQEAYFEVITSEASYLRSLNILITHFMASQELMGSKSSFSVISNSDRKQLFSNIFAVRDCSERLLSDLETRLEHSLVLDDLCGILLHHFETNFDVYIKYCSNQVYQERTLRRLKAENPAFLAAVSRMEADKQCQGLDMRSFLMLPMQRVTRYPLLVYAILDRLKRGCEEYEVATKALHAANRVVGECNEGARRMERTEQLLEVDRRLVYKDPELKKIALVSNCRYLVKRGSLVQLMERKNRNILQGKQKTRNVYIFLFSDIILVTKKKLNGTYECKDYAARRYIDVQPLEVDPSRMCNGTLPALAARPHLFLCVFMRNARGRQTELLLNAESETDRERWLSALRPPISTNPEEKIYAEWDCPQAVAVHTYNKNQDDELSLEVGDMVNILRKMPDGWFFGEKVNDGQSGWFPSSYVQQILNDHVRANNYRKRLRLIQAAGTISARDITPRSAATPLMDRLRRMSNPRFLFQADPPPTL</sequence>
<evidence type="ECO:0000259" key="6">
    <source>
        <dbReference type="PROSITE" id="PS50010"/>
    </source>
</evidence>
<feature type="domain" description="PH" evidence="5">
    <location>
        <begin position="917"/>
        <end position="1040"/>
    </location>
</feature>
<feature type="domain" description="DH" evidence="6">
    <location>
        <begin position="692"/>
        <end position="882"/>
    </location>
</feature>
<organism evidence="7 8">
    <name type="scientific">Cylicocyclus nassatus</name>
    <name type="common">Nematode worm</name>
    <dbReference type="NCBI Taxonomy" id="53992"/>
    <lineage>
        <taxon>Eukaryota</taxon>
        <taxon>Metazoa</taxon>
        <taxon>Ecdysozoa</taxon>
        <taxon>Nematoda</taxon>
        <taxon>Chromadorea</taxon>
        <taxon>Rhabditida</taxon>
        <taxon>Rhabditina</taxon>
        <taxon>Rhabditomorpha</taxon>
        <taxon>Strongyloidea</taxon>
        <taxon>Strongylidae</taxon>
        <taxon>Cylicocyclus</taxon>
    </lineage>
</organism>
<evidence type="ECO:0000259" key="4">
    <source>
        <dbReference type="PROSITE" id="PS50002"/>
    </source>
</evidence>
<dbReference type="Pfam" id="PF00018">
    <property type="entry name" value="SH3_1"/>
    <property type="match status" value="1"/>
</dbReference>
<feature type="region of interest" description="Disordered" evidence="3">
    <location>
        <begin position="34"/>
        <end position="114"/>
    </location>
</feature>
<dbReference type="PROSITE" id="PS50002">
    <property type="entry name" value="SH3"/>
    <property type="match status" value="1"/>
</dbReference>
<dbReference type="InterPro" id="IPR000219">
    <property type="entry name" value="DH_dom"/>
</dbReference>
<evidence type="ECO:0000256" key="3">
    <source>
        <dbReference type="SAM" id="MobiDB-lite"/>
    </source>
</evidence>
<dbReference type="PANTHER" id="PTHR12845">
    <property type="entry name" value="GUANINE NUCLEOTIDE EXCHANGE FACTOR"/>
    <property type="match status" value="1"/>
</dbReference>
<gene>
    <name evidence="7" type="ORF">CYNAS_LOCUS20528</name>
</gene>
<dbReference type="SUPFAM" id="SSF50044">
    <property type="entry name" value="SH3-domain"/>
    <property type="match status" value="1"/>
</dbReference>
<dbReference type="Gene3D" id="1.20.900.10">
    <property type="entry name" value="Dbl homology (DH) domain"/>
    <property type="match status" value="1"/>
</dbReference>